<dbReference type="Proteomes" id="UP000244005">
    <property type="component" value="Unassembled WGS sequence"/>
</dbReference>
<accession>A0A2R6X435</accession>
<protein>
    <submittedName>
        <fullName evidence="1">Uncharacterized protein</fullName>
    </submittedName>
</protein>
<dbReference type="AlphaFoldDB" id="A0A2R6X435"/>
<dbReference type="Gramene" id="Mp3g11640.1">
    <property type="protein sequence ID" value="Mp3g11640.1.cds1"/>
    <property type="gene ID" value="Mp3g11640"/>
</dbReference>
<proteinExistence type="predicted"/>
<dbReference type="EMBL" id="KZ772709">
    <property type="protein sequence ID" value="PTQ40849.1"/>
    <property type="molecule type" value="Genomic_DNA"/>
</dbReference>
<evidence type="ECO:0000313" key="1">
    <source>
        <dbReference type="EMBL" id="PTQ40849.1"/>
    </source>
</evidence>
<evidence type="ECO:0000313" key="2">
    <source>
        <dbReference type="Proteomes" id="UP000244005"/>
    </source>
</evidence>
<gene>
    <name evidence="1" type="ORF">MARPO_0037s0033</name>
</gene>
<reference evidence="2" key="1">
    <citation type="journal article" date="2017" name="Cell">
        <title>Insights into land plant evolution garnered from the Marchantia polymorpha genome.</title>
        <authorList>
            <person name="Bowman J.L."/>
            <person name="Kohchi T."/>
            <person name="Yamato K.T."/>
            <person name="Jenkins J."/>
            <person name="Shu S."/>
            <person name="Ishizaki K."/>
            <person name="Yamaoka S."/>
            <person name="Nishihama R."/>
            <person name="Nakamura Y."/>
            <person name="Berger F."/>
            <person name="Adam C."/>
            <person name="Aki S.S."/>
            <person name="Althoff F."/>
            <person name="Araki T."/>
            <person name="Arteaga-Vazquez M.A."/>
            <person name="Balasubrmanian S."/>
            <person name="Barry K."/>
            <person name="Bauer D."/>
            <person name="Boehm C.R."/>
            <person name="Briginshaw L."/>
            <person name="Caballero-Perez J."/>
            <person name="Catarino B."/>
            <person name="Chen F."/>
            <person name="Chiyoda S."/>
            <person name="Chovatia M."/>
            <person name="Davies K.M."/>
            <person name="Delmans M."/>
            <person name="Demura T."/>
            <person name="Dierschke T."/>
            <person name="Dolan L."/>
            <person name="Dorantes-Acosta A.E."/>
            <person name="Eklund D.M."/>
            <person name="Florent S.N."/>
            <person name="Flores-Sandoval E."/>
            <person name="Fujiyama A."/>
            <person name="Fukuzawa H."/>
            <person name="Galik B."/>
            <person name="Grimanelli D."/>
            <person name="Grimwood J."/>
            <person name="Grossniklaus U."/>
            <person name="Hamada T."/>
            <person name="Haseloff J."/>
            <person name="Hetherington A.J."/>
            <person name="Higo A."/>
            <person name="Hirakawa Y."/>
            <person name="Hundley H.N."/>
            <person name="Ikeda Y."/>
            <person name="Inoue K."/>
            <person name="Inoue S.I."/>
            <person name="Ishida S."/>
            <person name="Jia Q."/>
            <person name="Kakita M."/>
            <person name="Kanazawa T."/>
            <person name="Kawai Y."/>
            <person name="Kawashima T."/>
            <person name="Kennedy M."/>
            <person name="Kinose K."/>
            <person name="Kinoshita T."/>
            <person name="Kohara Y."/>
            <person name="Koide E."/>
            <person name="Komatsu K."/>
            <person name="Kopischke S."/>
            <person name="Kubo M."/>
            <person name="Kyozuka J."/>
            <person name="Lagercrantz U."/>
            <person name="Lin S.S."/>
            <person name="Lindquist E."/>
            <person name="Lipzen A.M."/>
            <person name="Lu C.W."/>
            <person name="De Luna E."/>
            <person name="Martienssen R.A."/>
            <person name="Minamino N."/>
            <person name="Mizutani M."/>
            <person name="Mizutani M."/>
            <person name="Mochizuki N."/>
            <person name="Monte I."/>
            <person name="Mosher R."/>
            <person name="Nagasaki H."/>
            <person name="Nakagami H."/>
            <person name="Naramoto S."/>
            <person name="Nishitani K."/>
            <person name="Ohtani M."/>
            <person name="Okamoto T."/>
            <person name="Okumura M."/>
            <person name="Phillips J."/>
            <person name="Pollak B."/>
            <person name="Reinders A."/>
            <person name="Rovekamp M."/>
            <person name="Sano R."/>
            <person name="Sawa S."/>
            <person name="Schmid M.W."/>
            <person name="Shirakawa M."/>
            <person name="Solano R."/>
            <person name="Spunde A."/>
            <person name="Suetsugu N."/>
            <person name="Sugano S."/>
            <person name="Sugiyama A."/>
            <person name="Sun R."/>
            <person name="Suzuki Y."/>
            <person name="Takenaka M."/>
            <person name="Takezawa D."/>
            <person name="Tomogane H."/>
            <person name="Tsuzuki M."/>
            <person name="Ueda T."/>
            <person name="Umeda M."/>
            <person name="Ward J.M."/>
            <person name="Watanabe Y."/>
            <person name="Yazaki K."/>
            <person name="Yokoyama R."/>
            <person name="Yoshitake Y."/>
            <person name="Yotsui I."/>
            <person name="Zachgo S."/>
            <person name="Schmutz J."/>
        </authorList>
    </citation>
    <scope>NUCLEOTIDE SEQUENCE [LARGE SCALE GENOMIC DNA]</scope>
    <source>
        <strain evidence="2">Tak-1</strain>
    </source>
</reference>
<organism evidence="1 2">
    <name type="scientific">Marchantia polymorpha</name>
    <name type="common">Common liverwort</name>
    <name type="synonym">Marchantia aquatica</name>
    <dbReference type="NCBI Taxonomy" id="3197"/>
    <lineage>
        <taxon>Eukaryota</taxon>
        <taxon>Viridiplantae</taxon>
        <taxon>Streptophyta</taxon>
        <taxon>Embryophyta</taxon>
        <taxon>Marchantiophyta</taxon>
        <taxon>Marchantiopsida</taxon>
        <taxon>Marchantiidae</taxon>
        <taxon>Marchantiales</taxon>
        <taxon>Marchantiaceae</taxon>
        <taxon>Marchantia</taxon>
    </lineage>
</organism>
<keyword evidence="2" id="KW-1185">Reference proteome</keyword>
<name>A0A2R6X435_MARPO</name>
<sequence>MEAKMTSSYCADSCKVRGTLTHYGWVPHSMCRSVASMKWSWIILCDLLFKSHQHIIIEPQHLGALGVVMYYVCFPGSLFAKC</sequence>